<evidence type="ECO:0000313" key="4">
    <source>
        <dbReference type="EMBL" id="PVH29098.1"/>
    </source>
</evidence>
<accession>A0A2T8HUM4</accession>
<dbReference type="InterPro" id="IPR003788">
    <property type="entry name" value="NDUFAF7"/>
</dbReference>
<reference evidence="4 5" key="1">
    <citation type="submission" date="2018-04" db="EMBL/GenBank/DDBJ databases">
        <title>Pararhodobacter oceanense sp. nov., isolated from marine intertidal sediment.</title>
        <authorList>
            <person name="Wang X.-L."/>
            <person name="Du Z.-J."/>
        </authorList>
    </citation>
    <scope>NUCLEOTIDE SEQUENCE [LARGE SCALE GENOMIC DNA]</scope>
    <source>
        <strain evidence="4 5">AM505</strain>
    </source>
</reference>
<dbReference type="Pfam" id="PF02636">
    <property type="entry name" value="Methyltransf_28"/>
    <property type="match status" value="1"/>
</dbReference>
<dbReference type="EMBL" id="QDKM01000003">
    <property type="protein sequence ID" value="PVH29098.1"/>
    <property type="molecule type" value="Genomic_DNA"/>
</dbReference>
<feature type="compositionally biased region" description="Pro residues" evidence="3">
    <location>
        <begin position="361"/>
        <end position="379"/>
    </location>
</feature>
<dbReference type="GO" id="GO:0035243">
    <property type="term" value="F:protein-arginine omega-N symmetric methyltransferase activity"/>
    <property type="evidence" value="ECO:0007669"/>
    <property type="project" value="TreeGrafter"/>
</dbReference>
<keyword evidence="5" id="KW-1185">Reference proteome</keyword>
<dbReference type="GO" id="GO:0032259">
    <property type="term" value="P:methylation"/>
    <property type="evidence" value="ECO:0007669"/>
    <property type="project" value="UniProtKB-KW"/>
</dbReference>
<name>A0A2T8HUM4_9RHOB</name>
<evidence type="ECO:0000313" key="5">
    <source>
        <dbReference type="Proteomes" id="UP000245911"/>
    </source>
</evidence>
<evidence type="ECO:0000256" key="1">
    <source>
        <dbReference type="ARBA" id="ARBA00022603"/>
    </source>
</evidence>
<evidence type="ECO:0000256" key="3">
    <source>
        <dbReference type="SAM" id="MobiDB-lite"/>
    </source>
</evidence>
<dbReference type="AlphaFoldDB" id="A0A2T8HUM4"/>
<protein>
    <submittedName>
        <fullName evidence="4">Methyltransferase</fullName>
    </submittedName>
</protein>
<keyword evidence="2 4" id="KW-0808">Transferase</keyword>
<dbReference type="PANTHER" id="PTHR12049">
    <property type="entry name" value="PROTEIN ARGININE METHYLTRANSFERASE NDUFAF7, MITOCHONDRIAL"/>
    <property type="match status" value="1"/>
</dbReference>
<proteinExistence type="predicted"/>
<feature type="region of interest" description="Disordered" evidence="3">
    <location>
        <begin position="350"/>
        <end position="379"/>
    </location>
</feature>
<dbReference type="PANTHER" id="PTHR12049:SF7">
    <property type="entry name" value="PROTEIN ARGININE METHYLTRANSFERASE NDUFAF7, MITOCHONDRIAL"/>
    <property type="match status" value="1"/>
</dbReference>
<dbReference type="InterPro" id="IPR029063">
    <property type="entry name" value="SAM-dependent_MTases_sf"/>
</dbReference>
<sequence>MTPLADLITRRIAKTGPMTLADYMTDCLLHPAHGYYATRDPLGRQGDFTTAPEISQMFGELLGLCLAQSWLDQGAPDTFTLAEPGPGRGTLMADIWRATAGVPGFHAAAQIHLIEASPVLREVQGEALRGLPVTWADTVEALPEDRPLFLIANEFFDALPIRQFQRDGNGWREVVVALNEGALTLALTEPTPLADLQHRLADTEDGYIVETRAAATPLMAAINRRIARQGGAAVIIDYGDWRSHGDTFQALEDHAFADPLANPGNADLTAHVDFEALRHAAPDLTASALMPQGALLAALGIEARAARLAERLTGAALENHVKAFERLTQPQEMGTLFKALALVAPGSPLPPGFAPHVSPATPAPATPAPDAPTPDEPRS</sequence>
<dbReference type="InterPro" id="IPR038375">
    <property type="entry name" value="NDUFAF7_sf"/>
</dbReference>
<keyword evidence="1 4" id="KW-0489">Methyltransferase</keyword>
<organism evidence="4 5">
    <name type="scientific">Pararhodobacter oceanensis</name>
    <dbReference type="NCBI Taxonomy" id="2172121"/>
    <lineage>
        <taxon>Bacteria</taxon>
        <taxon>Pseudomonadati</taxon>
        <taxon>Pseudomonadota</taxon>
        <taxon>Alphaproteobacteria</taxon>
        <taxon>Rhodobacterales</taxon>
        <taxon>Paracoccaceae</taxon>
        <taxon>Pararhodobacter</taxon>
    </lineage>
</organism>
<dbReference type="OrthoDB" id="9794208at2"/>
<evidence type="ECO:0000256" key="2">
    <source>
        <dbReference type="ARBA" id="ARBA00022679"/>
    </source>
</evidence>
<dbReference type="Proteomes" id="UP000245911">
    <property type="component" value="Unassembled WGS sequence"/>
</dbReference>
<dbReference type="SUPFAM" id="SSF53335">
    <property type="entry name" value="S-adenosyl-L-methionine-dependent methyltransferases"/>
    <property type="match status" value="1"/>
</dbReference>
<gene>
    <name evidence="4" type="ORF">DDE20_08730</name>
</gene>
<comment type="caution">
    <text evidence="4">The sequence shown here is derived from an EMBL/GenBank/DDBJ whole genome shotgun (WGS) entry which is preliminary data.</text>
</comment>
<dbReference type="Gene3D" id="3.40.50.12710">
    <property type="match status" value="1"/>
</dbReference>
<dbReference type="RefSeq" id="WP_116558094.1">
    <property type="nucleotide sequence ID" value="NZ_QDKM01000003.1"/>
</dbReference>